<dbReference type="EMBL" id="JABBFX010000001">
    <property type="protein sequence ID" value="NML45570.1"/>
    <property type="molecule type" value="Genomic_DNA"/>
</dbReference>
<dbReference type="RefSeq" id="WP_169419650.1">
    <property type="nucleotide sequence ID" value="NZ_JABBFX010000001.1"/>
</dbReference>
<dbReference type="InterPro" id="IPR036465">
    <property type="entry name" value="vWFA_dom_sf"/>
</dbReference>
<comment type="caution">
    <text evidence="3">The sequence shown here is derived from an EMBL/GenBank/DDBJ whole genome shotgun (WGS) entry which is preliminary data.</text>
</comment>
<keyword evidence="1" id="KW-0812">Transmembrane</keyword>
<feature type="transmembrane region" description="Helical" evidence="1">
    <location>
        <begin position="50"/>
        <end position="69"/>
    </location>
</feature>
<dbReference type="Gene3D" id="3.40.50.410">
    <property type="entry name" value="von Willebrand factor, type A domain"/>
    <property type="match status" value="1"/>
</dbReference>
<dbReference type="PROSITE" id="PS50234">
    <property type="entry name" value="VWFA"/>
    <property type="match status" value="1"/>
</dbReference>
<reference evidence="3 4" key="1">
    <citation type="submission" date="2020-04" db="EMBL/GenBank/DDBJ databases">
        <title>Ramlibacter sp. G-1-2-2 isolated from soil.</title>
        <authorList>
            <person name="Dahal R.H."/>
        </authorList>
    </citation>
    <scope>NUCLEOTIDE SEQUENCE [LARGE SCALE GENOMIC DNA]</scope>
    <source>
        <strain evidence="3 4">G-1-2-2</strain>
    </source>
</reference>
<protein>
    <submittedName>
        <fullName evidence="3">VWA domain-containing protein</fullName>
    </submittedName>
</protein>
<accession>A0A848H869</accession>
<evidence type="ECO:0000256" key="1">
    <source>
        <dbReference type="SAM" id="Phobius"/>
    </source>
</evidence>
<dbReference type="InterPro" id="IPR002035">
    <property type="entry name" value="VWF_A"/>
</dbReference>
<sequence length="338" mass="36948">MSPLLAFAQPWALVLLPLALLPLLAARRDALAFSHLPWLPADRAGTVLGWVSRVLAALAILATALALAGPQRPESFVQRTGRGAEVVLLIDRSRSMDERMVPADWRTIDPLNLRYQAQSRGEPKGKVARELLARFVAERRDDRFSLMFFSTNPIRIVRFTQHDAVVQAGITAGGIGRGLSDTEVGRALAAAIAEFDQRAYTGSRIVLLVSDGGARLDAATRQRLRTAALRNRVALAWIYLRSVNGPKLDTPGEAAEAVPEVALHRFFQTLPGGYRSYEAEDPAGLARAVADVGRQQNFPLDYSERVPRRDLTRVALAFAAVCCALLLALRALTLGAWR</sequence>
<dbReference type="CDD" id="cd00198">
    <property type="entry name" value="vWFA"/>
    <property type="match status" value="1"/>
</dbReference>
<evidence type="ECO:0000313" key="4">
    <source>
        <dbReference type="Proteomes" id="UP000541185"/>
    </source>
</evidence>
<organism evidence="3 4">
    <name type="scientific">Ramlibacter agri</name>
    <dbReference type="NCBI Taxonomy" id="2728837"/>
    <lineage>
        <taxon>Bacteria</taxon>
        <taxon>Pseudomonadati</taxon>
        <taxon>Pseudomonadota</taxon>
        <taxon>Betaproteobacteria</taxon>
        <taxon>Burkholderiales</taxon>
        <taxon>Comamonadaceae</taxon>
        <taxon>Ramlibacter</taxon>
    </lineage>
</organism>
<feature type="domain" description="VWFA" evidence="2">
    <location>
        <begin position="85"/>
        <end position="292"/>
    </location>
</feature>
<proteinExistence type="predicted"/>
<evidence type="ECO:0000313" key="3">
    <source>
        <dbReference type="EMBL" id="NML45570.1"/>
    </source>
</evidence>
<dbReference type="AlphaFoldDB" id="A0A848H869"/>
<keyword evidence="4" id="KW-1185">Reference proteome</keyword>
<dbReference type="SUPFAM" id="SSF53300">
    <property type="entry name" value="vWA-like"/>
    <property type="match status" value="1"/>
</dbReference>
<dbReference type="Pfam" id="PF13519">
    <property type="entry name" value="VWA_2"/>
    <property type="match status" value="1"/>
</dbReference>
<feature type="transmembrane region" description="Helical" evidence="1">
    <location>
        <begin position="314"/>
        <end position="337"/>
    </location>
</feature>
<keyword evidence="1" id="KW-0472">Membrane</keyword>
<evidence type="ECO:0000259" key="2">
    <source>
        <dbReference type="PROSITE" id="PS50234"/>
    </source>
</evidence>
<gene>
    <name evidence="3" type="ORF">HHL11_17590</name>
</gene>
<keyword evidence="1" id="KW-1133">Transmembrane helix</keyword>
<dbReference type="Proteomes" id="UP000541185">
    <property type="component" value="Unassembled WGS sequence"/>
</dbReference>
<name>A0A848H869_9BURK</name>